<reference evidence="2 3" key="1">
    <citation type="submission" date="2023-05" db="EMBL/GenBank/DDBJ databases">
        <title>Novel species of genus Flectobacillus isolated from stream in China.</title>
        <authorList>
            <person name="Lu H."/>
        </authorList>
    </citation>
    <scope>NUCLEOTIDE SEQUENCE [LARGE SCALE GENOMIC DNA]</scope>
    <source>
        <strain evidence="2 3">KCTC 42575</strain>
    </source>
</reference>
<feature type="domain" description="C2H2-type" evidence="1">
    <location>
        <begin position="89"/>
        <end position="108"/>
    </location>
</feature>
<sequence>MTKNVFYPSHPQSGHPLQDLKEILQKGLEMEIKQVSDHTKVSLQMERLVRNCRLKGINVFDFLKTELAQVHELTSVETDQIPPQNEISRFECPVCKKTFKSLAALTGHGPHRCKTKLNSDC</sequence>
<protein>
    <submittedName>
        <fullName evidence="2">C2H2-type zinc finger protein</fullName>
    </submittedName>
</protein>
<dbReference type="EMBL" id="JASHIF010000008">
    <property type="protein sequence ID" value="MDI9859650.1"/>
    <property type="molecule type" value="Genomic_DNA"/>
</dbReference>
<accession>A0ABT6Y7V1</accession>
<dbReference type="RefSeq" id="WP_283344553.1">
    <property type="nucleotide sequence ID" value="NZ_JASHIF010000008.1"/>
</dbReference>
<gene>
    <name evidence="2" type="ORF">QM524_10545</name>
</gene>
<evidence type="ECO:0000313" key="2">
    <source>
        <dbReference type="EMBL" id="MDI9859650.1"/>
    </source>
</evidence>
<dbReference type="InterPro" id="IPR013087">
    <property type="entry name" value="Znf_C2H2_type"/>
</dbReference>
<dbReference type="Pfam" id="PF13912">
    <property type="entry name" value="zf-C2H2_6"/>
    <property type="match status" value="1"/>
</dbReference>
<evidence type="ECO:0000259" key="1">
    <source>
        <dbReference type="Pfam" id="PF13912"/>
    </source>
</evidence>
<organism evidence="2 3">
    <name type="scientific">Flectobacillus roseus</name>
    <dbReference type="NCBI Taxonomy" id="502259"/>
    <lineage>
        <taxon>Bacteria</taxon>
        <taxon>Pseudomonadati</taxon>
        <taxon>Bacteroidota</taxon>
        <taxon>Cytophagia</taxon>
        <taxon>Cytophagales</taxon>
        <taxon>Flectobacillaceae</taxon>
        <taxon>Flectobacillus</taxon>
    </lineage>
</organism>
<name>A0ABT6Y7V1_9BACT</name>
<dbReference type="Proteomes" id="UP001236507">
    <property type="component" value="Unassembled WGS sequence"/>
</dbReference>
<proteinExistence type="predicted"/>
<comment type="caution">
    <text evidence="2">The sequence shown here is derived from an EMBL/GenBank/DDBJ whole genome shotgun (WGS) entry which is preliminary data.</text>
</comment>
<keyword evidence="3" id="KW-1185">Reference proteome</keyword>
<evidence type="ECO:0000313" key="3">
    <source>
        <dbReference type="Proteomes" id="UP001236507"/>
    </source>
</evidence>